<comment type="subunit">
    <text evidence="2">Part of the tectonic-like complex (also named B9 complex).</text>
</comment>
<dbReference type="Proteomes" id="UP000515152">
    <property type="component" value="Chromosome 7"/>
</dbReference>
<dbReference type="InterPro" id="IPR057724">
    <property type="entry name" value="TCTN1-3_N"/>
</dbReference>
<name>A0A6P3VRE1_CLUHA</name>
<organism evidence="10 11">
    <name type="scientific">Clupea harengus</name>
    <name type="common">Atlantic herring</name>
    <dbReference type="NCBI Taxonomy" id="7950"/>
    <lineage>
        <taxon>Eukaryota</taxon>
        <taxon>Metazoa</taxon>
        <taxon>Chordata</taxon>
        <taxon>Craniata</taxon>
        <taxon>Vertebrata</taxon>
        <taxon>Euteleostomi</taxon>
        <taxon>Actinopterygii</taxon>
        <taxon>Neopterygii</taxon>
        <taxon>Teleostei</taxon>
        <taxon>Clupei</taxon>
        <taxon>Clupeiformes</taxon>
        <taxon>Clupeoidei</taxon>
        <taxon>Clupeidae</taxon>
        <taxon>Clupea</taxon>
    </lineage>
</organism>
<sequence>MAMQLNFWGWLQYAYVFILAILSKGANSSTDNKTLIPHPVYQPLGSCPCDLIADICDLRCCCDMDCSSLANQLFESHCLPGPLGGHVSLVPDYQCSDQTSENTPGWFHFLCVTSPAENNPLLGLYYSGKTEAPKGSSSFQSPKWTLPLSVASYRQGHPIFTATDKYLTIPQRSLLGHCMENAPVVFLENVQTECISFPLSCPPFPTDLAVDIRDGHGGVVPIIITDKLVADLTPFVSWAPNPQNVNTGSAESHQVLCENVTLALNYTFYWRRAGLSGITLKRTIGHVHLDPHLSLITKISATFVNGDIAAQPHSGMTGYLVGRPVIGGVVMSPPMVIQRATLKSWHSGEDGLCESADLRPVMFGLNSTSGCMLPVSLENFTECRRLRDAVQTILTSLVTSTLIARNGNPNFYSLADWVNVTSVVQNYSTSLNPGYPGLCEGVPSQLHIIIHCSAGPQTEITAVEIHQKTTTWRLQCEVGTHCQSLNTTQSFPLTSSVTFSEERVPSVPPKTRFQITFTEFDCARNDVCWPELLFPFTKYYTGEPFSQALVKSITLVFLFIIASLLGSPWRQIRQAWSNTAF</sequence>
<keyword evidence="6" id="KW-0812">Transmembrane</keyword>
<feature type="signal peptide" evidence="7">
    <location>
        <begin position="1"/>
        <end position="28"/>
    </location>
</feature>
<feature type="domain" description="Tectonic-1-3" evidence="8">
    <location>
        <begin position="151"/>
        <end position="304"/>
    </location>
</feature>
<dbReference type="InterPro" id="IPR011677">
    <property type="entry name" value="TCTN1-3_dom"/>
</dbReference>
<dbReference type="RefSeq" id="XP_012679054.2">
    <property type="nucleotide sequence ID" value="XM_012823600.3"/>
</dbReference>
<protein>
    <submittedName>
        <fullName evidence="11">Tectonic-2 isoform X1</fullName>
    </submittedName>
</protein>
<dbReference type="GO" id="GO:1904491">
    <property type="term" value="P:protein localization to ciliary transition zone"/>
    <property type="evidence" value="ECO:0007669"/>
    <property type="project" value="TreeGrafter"/>
</dbReference>
<dbReference type="KEGG" id="char:105896798"/>
<reference evidence="11" key="1">
    <citation type="submission" date="2025-08" db="UniProtKB">
        <authorList>
            <consortium name="RefSeq"/>
        </authorList>
    </citation>
    <scope>IDENTIFICATION</scope>
</reference>
<evidence type="ECO:0000256" key="1">
    <source>
        <dbReference type="ARBA" id="ARBA00007633"/>
    </source>
</evidence>
<feature type="domain" description="Tectonic-1-3" evidence="8">
    <location>
        <begin position="318"/>
        <end position="466"/>
    </location>
</feature>
<evidence type="ECO:0000256" key="3">
    <source>
        <dbReference type="ARBA" id="ARBA00022729"/>
    </source>
</evidence>
<evidence type="ECO:0000313" key="11">
    <source>
        <dbReference type="RefSeq" id="XP_012679054.2"/>
    </source>
</evidence>
<evidence type="ECO:0000256" key="5">
    <source>
        <dbReference type="ARBA" id="ARBA00023180"/>
    </source>
</evidence>
<evidence type="ECO:0000259" key="8">
    <source>
        <dbReference type="Pfam" id="PF07773"/>
    </source>
</evidence>
<evidence type="ECO:0000256" key="7">
    <source>
        <dbReference type="SAM" id="SignalP"/>
    </source>
</evidence>
<feature type="domain" description="Tectonic-1-3 N-terminal" evidence="9">
    <location>
        <begin position="28"/>
        <end position="125"/>
    </location>
</feature>
<dbReference type="PANTHER" id="PTHR14611:SF6">
    <property type="entry name" value="TECTONIC-2"/>
    <property type="match status" value="1"/>
</dbReference>
<gene>
    <name evidence="11" type="primary">tctn2</name>
</gene>
<proteinExistence type="inferred from homology"/>
<dbReference type="GeneID" id="105896798"/>
<dbReference type="GO" id="GO:0060271">
    <property type="term" value="P:cilium assembly"/>
    <property type="evidence" value="ECO:0007669"/>
    <property type="project" value="TreeGrafter"/>
</dbReference>
<dbReference type="InterPro" id="IPR040354">
    <property type="entry name" value="TCTN1-3"/>
</dbReference>
<accession>A0A6P3VRE1</accession>
<evidence type="ECO:0000256" key="4">
    <source>
        <dbReference type="ARBA" id="ARBA00022794"/>
    </source>
</evidence>
<keyword evidence="3 7" id="KW-0732">Signal</keyword>
<dbReference type="Pfam" id="PF07773">
    <property type="entry name" value="TCTN_DUF1619"/>
    <property type="match status" value="2"/>
</dbReference>
<keyword evidence="5" id="KW-0325">Glycoprotein</keyword>
<evidence type="ECO:0000256" key="6">
    <source>
        <dbReference type="SAM" id="Phobius"/>
    </source>
</evidence>
<feature type="chain" id="PRO_5028041588" evidence="7">
    <location>
        <begin position="29"/>
        <end position="581"/>
    </location>
</feature>
<dbReference type="GO" id="GO:0007224">
    <property type="term" value="P:smoothened signaling pathway"/>
    <property type="evidence" value="ECO:0007669"/>
    <property type="project" value="TreeGrafter"/>
</dbReference>
<keyword evidence="4" id="KW-0970">Cilium biogenesis/degradation</keyword>
<dbReference type="GO" id="GO:0036038">
    <property type="term" value="C:MKS complex"/>
    <property type="evidence" value="ECO:0007669"/>
    <property type="project" value="TreeGrafter"/>
</dbReference>
<dbReference type="OrthoDB" id="9282501at2759"/>
<keyword evidence="6" id="KW-1133">Transmembrane helix</keyword>
<evidence type="ECO:0000313" key="10">
    <source>
        <dbReference type="Proteomes" id="UP000515152"/>
    </source>
</evidence>
<feature type="transmembrane region" description="Helical" evidence="6">
    <location>
        <begin position="548"/>
        <end position="566"/>
    </location>
</feature>
<comment type="similarity">
    <text evidence="1">Belongs to the tectonic family.</text>
</comment>
<evidence type="ECO:0000259" key="9">
    <source>
        <dbReference type="Pfam" id="PF25752"/>
    </source>
</evidence>
<keyword evidence="6" id="KW-0472">Membrane</keyword>
<dbReference type="AlphaFoldDB" id="A0A6P3VRE1"/>
<dbReference type="Pfam" id="PF25752">
    <property type="entry name" value="DUF1619_N"/>
    <property type="match status" value="1"/>
</dbReference>
<evidence type="ECO:0000256" key="2">
    <source>
        <dbReference type="ARBA" id="ARBA00011495"/>
    </source>
</evidence>
<dbReference type="CTD" id="79867"/>
<dbReference type="PANTHER" id="PTHR14611">
    <property type="entry name" value="TECTONIC FAMILY MEMBER"/>
    <property type="match status" value="1"/>
</dbReference>
<keyword evidence="10" id="KW-1185">Reference proteome</keyword>